<dbReference type="InterPro" id="IPR036390">
    <property type="entry name" value="WH_DNA-bd_sf"/>
</dbReference>
<reference evidence="7 8" key="1">
    <citation type="journal article" date="2013" name="Stand. Genomic Sci.">
        <title>Genome sequence of the reddish-pigmented Rubellimicrobium thermophilum type strain (DSM 16684(T)), a member of the Roseobacter clade.</title>
        <authorList>
            <person name="Fiebig A."/>
            <person name="Riedel T."/>
            <person name="Gronow S."/>
            <person name="Petersen J."/>
            <person name="Klenk H.P."/>
            <person name="Goker M."/>
        </authorList>
    </citation>
    <scope>NUCLEOTIDE SEQUENCE [LARGE SCALE GENOMIC DNA]</scope>
    <source>
        <strain evidence="7 8">DSM 16684</strain>
    </source>
</reference>
<dbReference type="Pfam" id="PF03466">
    <property type="entry name" value="LysR_substrate"/>
    <property type="match status" value="1"/>
</dbReference>
<keyword evidence="2" id="KW-0805">Transcription regulation</keyword>
<dbReference type="Gene3D" id="3.40.190.290">
    <property type="match status" value="1"/>
</dbReference>
<evidence type="ECO:0000313" key="8">
    <source>
        <dbReference type="Proteomes" id="UP000015346"/>
    </source>
</evidence>
<dbReference type="GO" id="GO:0006351">
    <property type="term" value="P:DNA-templated transcription"/>
    <property type="evidence" value="ECO:0007669"/>
    <property type="project" value="TreeGrafter"/>
</dbReference>
<dbReference type="Proteomes" id="UP000015346">
    <property type="component" value="Unassembled WGS sequence"/>
</dbReference>
<proteinExistence type="inferred from homology"/>
<protein>
    <submittedName>
        <fullName evidence="7">Transcriptional regulator, LysR family</fullName>
    </submittedName>
</protein>
<dbReference type="InterPro" id="IPR000847">
    <property type="entry name" value="LysR_HTH_N"/>
</dbReference>
<evidence type="ECO:0000256" key="1">
    <source>
        <dbReference type="ARBA" id="ARBA00009437"/>
    </source>
</evidence>
<dbReference type="STRING" id="1123069.ruthe_01396"/>
<sequence length="379" mass="40615">MDRLSCDRMFAAIMEAGSLAAAARRLGTSAGQASKLLARLESDLGVRLLHRTTRALQPTEAGQAYYARIRSILEDYEALDAEMRDATGKPRGRVRVTVPLSFGTIRLAPILAAFARDNPCIALDVQFSDRLVPLVEEGFDLAVRVGHVEDSALLARRIGSARLLVVGSPDYLRRAGRPQRPEDLAGHACILDSNLREPGRWPFRKGLRVGVTGRLCFSDATACLTAAEAGLGLALSPDFVAERSLAAGRVEAVLTDQMDDPVPIHALTPSGRHVPAKTRLLIEALARGLRRGAGGHRGTDHPPAGSGCLIPCPRSADPKKGRMRLRSGSSGCGVRSPDGLELAPFPSAHSAVLEGHPFPRSRRRSTSTACADRVTALRR</sequence>
<dbReference type="InterPro" id="IPR005119">
    <property type="entry name" value="LysR_subst-bd"/>
</dbReference>
<dbReference type="GO" id="GO:0043565">
    <property type="term" value="F:sequence-specific DNA binding"/>
    <property type="evidence" value="ECO:0007669"/>
    <property type="project" value="TreeGrafter"/>
</dbReference>
<dbReference type="PANTHER" id="PTHR30537:SF5">
    <property type="entry name" value="HTH-TYPE TRANSCRIPTIONAL ACTIVATOR TTDR-RELATED"/>
    <property type="match status" value="1"/>
</dbReference>
<feature type="region of interest" description="Disordered" evidence="5">
    <location>
        <begin position="354"/>
        <end position="379"/>
    </location>
</feature>
<dbReference type="EMBL" id="AOLV01000010">
    <property type="protein sequence ID" value="EPX86579.1"/>
    <property type="molecule type" value="Genomic_DNA"/>
</dbReference>
<dbReference type="InterPro" id="IPR036388">
    <property type="entry name" value="WH-like_DNA-bd_sf"/>
</dbReference>
<dbReference type="GO" id="GO:0003700">
    <property type="term" value="F:DNA-binding transcription factor activity"/>
    <property type="evidence" value="ECO:0007669"/>
    <property type="project" value="InterPro"/>
</dbReference>
<dbReference type="PANTHER" id="PTHR30537">
    <property type="entry name" value="HTH-TYPE TRANSCRIPTIONAL REGULATOR"/>
    <property type="match status" value="1"/>
</dbReference>
<dbReference type="Pfam" id="PF00126">
    <property type="entry name" value="HTH_1"/>
    <property type="match status" value="1"/>
</dbReference>
<dbReference type="Gene3D" id="1.10.10.10">
    <property type="entry name" value="Winged helix-like DNA-binding domain superfamily/Winged helix DNA-binding domain"/>
    <property type="match status" value="1"/>
</dbReference>
<evidence type="ECO:0000259" key="6">
    <source>
        <dbReference type="PROSITE" id="PS50931"/>
    </source>
</evidence>
<evidence type="ECO:0000256" key="2">
    <source>
        <dbReference type="ARBA" id="ARBA00023015"/>
    </source>
</evidence>
<evidence type="ECO:0000256" key="3">
    <source>
        <dbReference type="ARBA" id="ARBA00023125"/>
    </source>
</evidence>
<dbReference type="SUPFAM" id="SSF53850">
    <property type="entry name" value="Periplasmic binding protein-like II"/>
    <property type="match status" value="1"/>
</dbReference>
<feature type="region of interest" description="Disordered" evidence="5">
    <location>
        <begin position="292"/>
        <end position="313"/>
    </location>
</feature>
<comment type="caution">
    <text evidence="7">The sequence shown here is derived from an EMBL/GenBank/DDBJ whole genome shotgun (WGS) entry which is preliminary data.</text>
</comment>
<dbReference type="SUPFAM" id="SSF46785">
    <property type="entry name" value="Winged helix' DNA-binding domain"/>
    <property type="match status" value="1"/>
</dbReference>
<keyword evidence="8" id="KW-1185">Reference proteome</keyword>
<comment type="similarity">
    <text evidence="1">Belongs to the LysR transcriptional regulatory family.</text>
</comment>
<dbReference type="AlphaFoldDB" id="S9SJS4"/>
<evidence type="ECO:0000313" key="7">
    <source>
        <dbReference type="EMBL" id="EPX86579.1"/>
    </source>
</evidence>
<evidence type="ECO:0000256" key="4">
    <source>
        <dbReference type="ARBA" id="ARBA00023163"/>
    </source>
</evidence>
<dbReference type="InterPro" id="IPR058163">
    <property type="entry name" value="LysR-type_TF_proteobact-type"/>
</dbReference>
<evidence type="ECO:0000256" key="5">
    <source>
        <dbReference type="SAM" id="MobiDB-lite"/>
    </source>
</evidence>
<name>S9SJS4_9RHOB</name>
<accession>S9SJS4</accession>
<dbReference type="HOGENOM" id="CLU_039613_16_2_5"/>
<dbReference type="FunFam" id="1.10.10.10:FF:000001">
    <property type="entry name" value="LysR family transcriptional regulator"/>
    <property type="match status" value="1"/>
</dbReference>
<gene>
    <name evidence="7" type="ORF">ruthe_01396</name>
</gene>
<feature type="domain" description="HTH lysR-type" evidence="6">
    <location>
        <begin position="1"/>
        <end position="59"/>
    </location>
</feature>
<organism evidence="7 8">
    <name type="scientific">Rubellimicrobium thermophilum DSM 16684</name>
    <dbReference type="NCBI Taxonomy" id="1123069"/>
    <lineage>
        <taxon>Bacteria</taxon>
        <taxon>Pseudomonadati</taxon>
        <taxon>Pseudomonadota</taxon>
        <taxon>Alphaproteobacteria</taxon>
        <taxon>Rhodobacterales</taxon>
        <taxon>Roseobacteraceae</taxon>
        <taxon>Rubellimicrobium</taxon>
    </lineage>
</organism>
<keyword evidence="4" id="KW-0804">Transcription</keyword>
<keyword evidence="3" id="KW-0238">DNA-binding</keyword>
<dbReference type="PROSITE" id="PS50931">
    <property type="entry name" value="HTH_LYSR"/>
    <property type="match status" value="1"/>
</dbReference>
<dbReference type="CDD" id="cd08422">
    <property type="entry name" value="PBP2_CrgA_like"/>
    <property type="match status" value="1"/>
</dbReference>